<reference evidence="1" key="1">
    <citation type="submission" date="2018-05" db="EMBL/GenBank/DDBJ databases">
        <authorList>
            <person name="Lanie J.A."/>
            <person name="Ng W.-L."/>
            <person name="Kazmierczak K.M."/>
            <person name="Andrzejewski T.M."/>
            <person name="Davidsen T.M."/>
            <person name="Wayne K.J."/>
            <person name="Tettelin H."/>
            <person name="Glass J.I."/>
            <person name="Rusch D."/>
            <person name="Podicherti R."/>
            <person name="Tsui H.-C.T."/>
            <person name="Winkler M.E."/>
        </authorList>
    </citation>
    <scope>NUCLEOTIDE SEQUENCE</scope>
</reference>
<evidence type="ECO:0000313" key="1">
    <source>
        <dbReference type="EMBL" id="SVC98515.1"/>
    </source>
</evidence>
<protein>
    <recommendedName>
        <fullName evidence="2">AB hydrolase-1 domain-containing protein</fullName>
    </recommendedName>
</protein>
<dbReference type="EMBL" id="UINC01122602">
    <property type="protein sequence ID" value="SVC98515.1"/>
    <property type="molecule type" value="Genomic_DNA"/>
</dbReference>
<name>A0A382RMZ4_9ZZZZ</name>
<dbReference type="AlphaFoldDB" id="A0A382RMZ4"/>
<gene>
    <name evidence="1" type="ORF">METZ01_LOCUS351369</name>
</gene>
<accession>A0A382RMZ4</accession>
<feature type="non-terminal residue" evidence="1">
    <location>
        <position position="1"/>
    </location>
</feature>
<organism evidence="1">
    <name type="scientific">marine metagenome</name>
    <dbReference type="NCBI Taxonomy" id="408172"/>
    <lineage>
        <taxon>unclassified sequences</taxon>
        <taxon>metagenomes</taxon>
        <taxon>ecological metagenomes</taxon>
    </lineage>
</organism>
<dbReference type="GO" id="GO:0003824">
    <property type="term" value="F:catalytic activity"/>
    <property type="evidence" value="ECO:0007669"/>
    <property type="project" value="InterPro"/>
</dbReference>
<dbReference type="InterPro" id="IPR029058">
    <property type="entry name" value="AB_hydrolase_fold"/>
</dbReference>
<dbReference type="Gene3D" id="3.40.50.1820">
    <property type="entry name" value="alpha/beta hydrolase"/>
    <property type="match status" value="1"/>
</dbReference>
<dbReference type="SUPFAM" id="SSF53474">
    <property type="entry name" value="alpha/beta-Hydrolases"/>
    <property type="match status" value="1"/>
</dbReference>
<proteinExistence type="predicted"/>
<dbReference type="PRINTS" id="PR00412">
    <property type="entry name" value="EPOXHYDRLASE"/>
</dbReference>
<sequence>LPSMGVEPVDQPSCFIAGSKDLVRTFVPGLDLYQTPDVHCSDMRVSRVIEGAGHWVQQEAPEEVNIALLEFLSSLN</sequence>
<evidence type="ECO:0008006" key="2">
    <source>
        <dbReference type="Google" id="ProtNLM"/>
    </source>
</evidence>
<dbReference type="InterPro" id="IPR000639">
    <property type="entry name" value="Epox_hydrolase-like"/>
</dbReference>